<accession>A0A1G6WM35</accession>
<dbReference type="Proteomes" id="UP000183685">
    <property type="component" value="Unassembled WGS sequence"/>
</dbReference>
<dbReference type="STRING" id="637679.GCA_001550055_02851"/>
<dbReference type="OrthoDB" id="5450709at2"/>
<name>A0A1G6WM35_9PROT</name>
<evidence type="ECO:0000313" key="2">
    <source>
        <dbReference type="EMBL" id="SDD66146.1"/>
    </source>
</evidence>
<protein>
    <recommendedName>
        <fullName evidence="4">MetA-pathway of phenol degradation</fullName>
    </recommendedName>
</protein>
<organism evidence="2 3">
    <name type="scientific">Kordiimonas lacus</name>
    <dbReference type="NCBI Taxonomy" id="637679"/>
    <lineage>
        <taxon>Bacteria</taxon>
        <taxon>Pseudomonadati</taxon>
        <taxon>Pseudomonadota</taxon>
        <taxon>Alphaproteobacteria</taxon>
        <taxon>Kordiimonadales</taxon>
        <taxon>Kordiimonadaceae</taxon>
        <taxon>Kordiimonas</taxon>
    </lineage>
</organism>
<dbReference type="EMBL" id="FNAK01000002">
    <property type="protein sequence ID" value="SDD66146.1"/>
    <property type="molecule type" value="Genomic_DNA"/>
</dbReference>
<reference evidence="2 3" key="1">
    <citation type="submission" date="2016-10" db="EMBL/GenBank/DDBJ databases">
        <authorList>
            <person name="de Groot N.N."/>
        </authorList>
    </citation>
    <scope>NUCLEOTIDE SEQUENCE [LARGE SCALE GENOMIC DNA]</scope>
    <source>
        <strain evidence="2 3">CGMCC 1.9109</strain>
    </source>
</reference>
<sequence length="303" mass="33511">MSTRNLGVMFAGLCLFWPGAGSVPVQAAPITFNTALPVAKDEFIWREQLILRRSGSDPSGMNRRFSSNTLVSVLGYGATPKLALFGILPASDRSLRLTILDQEIKRGNLGISDPTLMARYTFFQEDGVGQTLRIGGFAGVKLPLAEHRDTDDDGLLPPSLQMSTGAWDEFVGMVVTFQTLKYEIDAQVSYRHNGTKGGIDFGDEFRLDGYLQYRLLPKTLSGGTPGFLYGIMEANWEQRDGNKVDGVIDANTGGRTLFLTPGLQYVTKRYIIESALQIPIYQDLNGTALERDYVLRMGFRVNF</sequence>
<gene>
    <name evidence="2" type="ORF">SAMN04488071_1135</name>
</gene>
<dbReference type="AlphaFoldDB" id="A0A1G6WM35"/>
<feature type="chain" id="PRO_5010285117" description="MetA-pathway of phenol degradation" evidence="1">
    <location>
        <begin position="28"/>
        <end position="303"/>
    </location>
</feature>
<evidence type="ECO:0000313" key="3">
    <source>
        <dbReference type="Proteomes" id="UP000183685"/>
    </source>
</evidence>
<evidence type="ECO:0000256" key="1">
    <source>
        <dbReference type="SAM" id="SignalP"/>
    </source>
</evidence>
<keyword evidence="3" id="KW-1185">Reference proteome</keyword>
<keyword evidence="1" id="KW-0732">Signal</keyword>
<proteinExistence type="predicted"/>
<dbReference type="RefSeq" id="WP_139167450.1">
    <property type="nucleotide sequence ID" value="NZ_FNAK01000002.1"/>
</dbReference>
<evidence type="ECO:0008006" key="4">
    <source>
        <dbReference type="Google" id="ProtNLM"/>
    </source>
</evidence>
<feature type="signal peptide" evidence="1">
    <location>
        <begin position="1"/>
        <end position="27"/>
    </location>
</feature>